<gene>
    <name evidence="1" type="ORF">TNCV_4694041</name>
</gene>
<organism evidence="1 2">
    <name type="scientific">Trichonephila clavipes</name>
    <name type="common">Golden silk orbweaver</name>
    <name type="synonym">Nephila clavipes</name>
    <dbReference type="NCBI Taxonomy" id="2585209"/>
    <lineage>
        <taxon>Eukaryota</taxon>
        <taxon>Metazoa</taxon>
        <taxon>Ecdysozoa</taxon>
        <taxon>Arthropoda</taxon>
        <taxon>Chelicerata</taxon>
        <taxon>Arachnida</taxon>
        <taxon>Araneae</taxon>
        <taxon>Araneomorphae</taxon>
        <taxon>Entelegynae</taxon>
        <taxon>Araneoidea</taxon>
        <taxon>Nephilidae</taxon>
        <taxon>Trichonephila</taxon>
    </lineage>
</organism>
<dbReference type="Proteomes" id="UP000887159">
    <property type="component" value="Unassembled WGS sequence"/>
</dbReference>
<name>A0A8X7BHK6_TRICX</name>
<keyword evidence="2" id="KW-1185">Reference proteome</keyword>
<dbReference type="AlphaFoldDB" id="A0A8X7BHK6"/>
<comment type="caution">
    <text evidence="1">The sequence shown here is derived from an EMBL/GenBank/DDBJ whole genome shotgun (WGS) entry which is preliminary data.</text>
</comment>
<dbReference type="EMBL" id="BMAU01021399">
    <property type="protein sequence ID" value="GFY31560.1"/>
    <property type="molecule type" value="Genomic_DNA"/>
</dbReference>
<reference evidence="1" key="1">
    <citation type="submission" date="2020-08" db="EMBL/GenBank/DDBJ databases">
        <title>Multicomponent nature underlies the extraordinary mechanical properties of spider dragline silk.</title>
        <authorList>
            <person name="Kono N."/>
            <person name="Nakamura H."/>
            <person name="Mori M."/>
            <person name="Yoshida Y."/>
            <person name="Ohtoshi R."/>
            <person name="Malay A.D."/>
            <person name="Moran D.A.P."/>
            <person name="Tomita M."/>
            <person name="Numata K."/>
            <person name="Arakawa K."/>
        </authorList>
    </citation>
    <scope>NUCLEOTIDE SEQUENCE</scope>
</reference>
<accession>A0A8X7BHK6</accession>
<sequence length="72" mass="8316">MSTDRATEKGALDRKLNIAAKNERRLVQIHETTPPRVKGDIENVSNAVVMCFLSWDSYEIRVEEKKHTMQTE</sequence>
<proteinExistence type="predicted"/>
<evidence type="ECO:0000313" key="1">
    <source>
        <dbReference type="EMBL" id="GFY31560.1"/>
    </source>
</evidence>
<evidence type="ECO:0000313" key="2">
    <source>
        <dbReference type="Proteomes" id="UP000887159"/>
    </source>
</evidence>
<protein>
    <submittedName>
        <fullName evidence="1">Uncharacterized protein</fullName>
    </submittedName>
</protein>